<name>A0ACC6L4V2_9SPHI</name>
<sequence>MSLNLSKIGNDSPLQCLIVDDEPLAREGIIDFCAQLDFLQVAGACGTALEAADYIQKGNIDLMFLDINMPYLSGLEFLESMEHAPLTILTTAYSEHALEGYRLQIVDYLLKPIAFKRFYQAALKARQLHLATASVKLPQPVDTFLYIRQGDGFKKISWVDILFIEGMQNYAKLYFKDRELVIHQTMISLEASLPADNFFRIHKSYLINIAHIDSVSGGRVFINGNELPISRNRREELLKEVVYTKLLSR</sequence>
<evidence type="ECO:0000313" key="2">
    <source>
        <dbReference type="Proteomes" id="UP001246858"/>
    </source>
</evidence>
<protein>
    <submittedName>
        <fullName evidence="1">DNA-binding LytR/AlgR family response regulator</fullName>
    </submittedName>
</protein>
<comment type="caution">
    <text evidence="1">The sequence shown here is derived from an EMBL/GenBank/DDBJ whole genome shotgun (WGS) entry which is preliminary data.</text>
</comment>
<accession>A0ACC6L4V2</accession>
<proteinExistence type="predicted"/>
<evidence type="ECO:0000313" key="1">
    <source>
        <dbReference type="EMBL" id="MDR6786516.1"/>
    </source>
</evidence>
<keyword evidence="1" id="KW-0238">DNA-binding</keyword>
<dbReference type="EMBL" id="JAVDTF010000007">
    <property type="protein sequence ID" value="MDR6786516.1"/>
    <property type="molecule type" value="Genomic_DNA"/>
</dbReference>
<organism evidence="1 2">
    <name type="scientific">Pedobacter africanus</name>
    <dbReference type="NCBI Taxonomy" id="151894"/>
    <lineage>
        <taxon>Bacteria</taxon>
        <taxon>Pseudomonadati</taxon>
        <taxon>Bacteroidota</taxon>
        <taxon>Sphingobacteriia</taxon>
        <taxon>Sphingobacteriales</taxon>
        <taxon>Sphingobacteriaceae</taxon>
        <taxon>Pedobacter</taxon>
    </lineage>
</organism>
<gene>
    <name evidence="1" type="ORF">J2X78_005111</name>
</gene>
<reference evidence="1" key="1">
    <citation type="submission" date="2023-07" db="EMBL/GenBank/DDBJ databases">
        <title>Sorghum-associated microbial communities from plants grown in Nebraska, USA.</title>
        <authorList>
            <person name="Schachtman D."/>
        </authorList>
    </citation>
    <scope>NUCLEOTIDE SEQUENCE</scope>
    <source>
        <strain evidence="1">2697</strain>
    </source>
</reference>
<dbReference type="Proteomes" id="UP001246858">
    <property type="component" value="Unassembled WGS sequence"/>
</dbReference>
<keyword evidence="2" id="KW-1185">Reference proteome</keyword>